<keyword evidence="2" id="KW-1185">Reference proteome</keyword>
<dbReference type="EMBL" id="CP043661">
    <property type="protein sequence ID" value="QNE19974.1"/>
    <property type="molecule type" value="Genomic_DNA"/>
</dbReference>
<evidence type="ECO:0008006" key="3">
    <source>
        <dbReference type="Google" id="ProtNLM"/>
    </source>
</evidence>
<dbReference type="RefSeq" id="WP_185441916.1">
    <property type="nucleotide sequence ID" value="NZ_CP043661.1"/>
</dbReference>
<reference evidence="1 2" key="2">
    <citation type="journal article" date="2020" name="Microbiol. Resour. Announc.">
        <title>Antarctic desert soil bacteria exhibit high novel natural product potential, evaluated through long-read genome sequencing and comparative genomics.</title>
        <authorList>
            <person name="Benaud N."/>
            <person name="Edwards R.J."/>
            <person name="Amos T.G."/>
            <person name="D'Agostino P.M."/>
            <person name="Gutierrez-Chavez C."/>
            <person name="Montgomery K."/>
            <person name="Nicetic I."/>
            <person name="Ferrari B.C."/>
        </authorList>
    </citation>
    <scope>NUCLEOTIDE SEQUENCE [LARGE SCALE GENOMIC DNA]</scope>
    <source>
        <strain evidence="1 2">SPB151</strain>
    </source>
</reference>
<sequence length="106" mass="11519">MCGRILGTCRDWDCGIDEPAAITVADELVAHAISRSTQDLHLRLELRRGLLTIAVTYAPTVPDAPLDQIRRRIVSEVADVWGASATARGDQLIWAVLRVAAPSSGW</sequence>
<dbReference type="AlphaFoldDB" id="A0A7G6X159"/>
<name>A0A7G6X159_9ACTN</name>
<evidence type="ECO:0000313" key="1">
    <source>
        <dbReference type="EMBL" id="QNE19974.1"/>
    </source>
</evidence>
<evidence type="ECO:0000313" key="2">
    <source>
        <dbReference type="Proteomes" id="UP000515563"/>
    </source>
</evidence>
<dbReference type="Proteomes" id="UP000515563">
    <property type="component" value="Chromosome"/>
</dbReference>
<dbReference type="KEGG" id="kqi:F1D05_21250"/>
<reference evidence="2" key="1">
    <citation type="submission" date="2019-09" db="EMBL/GenBank/DDBJ databases">
        <title>Antimicrobial potential of Antarctic Bacteria.</title>
        <authorList>
            <person name="Benaud N."/>
            <person name="Edwards R.J."/>
            <person name="Ferrari B.C."/>
        </authorList>
    </citation>
    <scope>NUCLEOTIDE SEQUENCE [LARGE SCALE GENOMIC DNA]</scope>
    <source>
        <strain evidence="2">SPB151</strain>
    </source>
</reference>
<organism evidence="1 2">
    <name type="scientific">Kribbella qitaiheensis</name>
    <dbReference type="NCBI Taxonomy" id="1544730"/>
    <lineage>
        <taxon>Bacteria</taxon>
        <taxon>Bacillati</taxon>
        <taxon>Actinomycetota</taxon>
        <taxon>Actinomycetes</taxon>
        <taxon>Propionibacteriales</taxon>
        <taxon>Kribbellaceae</taxon>
        <taxon>Kribbella</taxon>
    </lineage>
</organism>
<proteinExistence type="predicted"/>
<protein>
    <recommendedName>
        <fullName evidence="3">ATP-binding protein</fullName>
    </recommendedName>
</protein>
<gene>
    <name evidence="1" type="ORF">F1D05_21250</name>
</gene>
<accession>A0A7G6X159</accession>